<dbReference type="InterPro" id="IPR007867">
    <property type="entry name" value="GMC_OxRtase_C"/>
</dbReference>
<evidence type="ECO:0000256" key="3">
    <source>
        <dbReference type="ARBA" id="ARBA00022630"/>
    </source>
</evidence>
<evidence type="ECO:0000256" key="6">
    <source>
        <dbReference type="PIRSR" id="PIRSR000137-2"/>
    </source>
</evidence>
<comment type="caution">
    <text evidence="9">The sequence shown here is derived from an EMBL/GenBank/DDBJ whole genome shotgun (WGS) entry which is preliminary data.</text>
</comment>
<evidence type="ECO:0000259" key="7">
    <source>
        <dbReference type="Pfam" id="PF00732"/>
    </source>
</evidence>
<keyword evidence="4 6" id="KW-0274">FAD</keyword>
<sequence>MTLLLLLLLNLCSAAIYERVTDLPTQDFDYIIVGGGTAGNVLANRLTERHGISVLVLEAGRSTMDVPISQVPFFCAPPTSGTSLDWNFTTTPQPGLNGRAISYSRGFGLGGCSATNIMTYTRGSSQDYDRYARLSGDEGWAWDKMQSYFRRNERFVPSADDHNTTGQYDPAVHGFEGITSVSIAEYPSVLDGRIIQATKELFNESPFNVDYNSGYHLGIGWHQKTIGNGTRSSSEMSYLGPEYIDRANLYVLVDSHVTRILVANDSAVIDEGSKPYFDRIEFTQDAGKTMHTISARKEIILSAGVIGTPHILLNSGVGHTDELAVLGITPTLHLPDVGKNLSDQLSMMVTWTVNDTQMIECVYWRNETLREEVLAEWQSNRTGFLANSPSNHLGFFRLEDELMEVDPCAGNKTGHYELVFSGGMDVIPVPETGGYFTALVNVLCPLSRGSVTINSTHPLSPPVISPNTLTHEQDLMLMKHAIRGAQKFAAAPVWADYILELYTDLGNLEESIRAHTRPAGHSVGTASMSPHNAPWGVVDPNLRLKRARGVRVVDASVLPYVPAGHTQAPVYAVAERAADLIKRGKFT</sequence>
<dbReference type="InterPro" id="IPR012132">
    <property type="entry name" value="GMC_OxRdtase"/>
</dbReference>
<evidence type="ECO:0000313" key="9">
    <source>
        <dbReference type="EMBL" id="KAK0493185.1"/>
    </source>
</evidence>
<dbReference type="SUPFAM" id="SSF54373">
    <property type="entry name" value="FAD-linked reductases, C-terminal domain"/>
    <property type="match status" value="1"/>
</dbReference>
<keyword evidence="10" id="KW-1185">Reference proteome</keyword>
<reference evidence="9" key="1">
    <citation type="submission" date="2023-06" db="EMBL/GenBank/DDBJ databases">
        <authorList>
            <consortium name="Lawrence Berkeley National Laboratory"/>
            <person name="Ahrendt S."/>
            <person name="Sahu N."/>
            <person name="Indic B."/>
            <person name="Wong-Bajracharya J."/>
            <person name="Merenyi Z."/>
            <person name="Ke H.-M."/>
            <person name="Monk M."/>
            <person name="Kocsube S."/>
            <person name="Drula E."/>
            <person name="Lipzen A."/>
            <person name="Balint B."/>
            <person name="Henrissat B."/>
            <person name="Andreopoulos B."/>
            <person name="Martin F.M."/>
            <person name="Harder C.B."/>
            <person name="Rigling D."/>
            <person name="Ford K.L."/>
            <person name="Foster G.D."/>
            <person name="Pangilinan J."/>
            <person name="Papanicolaou A."/>
            <person name="Barry K."/>
            <person name="LaButti K."/>
            <person name="Viragh M."/>
            <person name="Koriabine M."/>
            <person name="Yan M."/>
            <person name="Riley R."/>
            <person name="Champramary S."/>
            <person name="Plett K.L."/>
            <person name="Tsai I.J."/>
            <person name="Slot J."/>
            <person name="Sipos G."/>
            <person name="Plett J."/>
            <person name="Nagy L.G."/>
            <person name="Grigoriev I.V."/>
        </authorList>
    </citation>
    <scope>NUCLEOTIDE SEQUENCE</scope>
    <source>
        <strain evidence="9">HWK02</strain>
    </source>
</reference>
<feature type="binding site" evidence="6">
    <location>
        <position position="257"/>
    </location>
    <ligand>
        <name>FAD</name>
        <dbReference type="ChEBI" id="CHEBI:57692"/>
    </ligand>
</feature>
<organism evidence="9 10">
    <name type="scientific">Armillaria luteobubalina</name>
    <dbReference type="NCBI Taxonomy" id="153913"/>
    <lineage>
        <taxon>Eukaryota</taxon>
        <taxon>Fungi</taxon>
        <taxon>Dikarya</taxon>
        <taxon>Basidiomycota</taxon>
        <taxon>Agaricomycotina</taxon>
        <taxon>Agaricomycetes</taxon>
        <taxon>Agaricomycetidae</taxon>
        <taxon>Agaricales</taxon>
        <taxon>Marasmiineae</taxon>
        <taxon>Physalacriaceae</taxon>
        <taxon>Armillaria</taxon>
    </lineage>
</organism>
<feature type="active site" description="Proton donor" evidence="5">
    <location>
        <position position="521"/>
    </location>
</feature>
<gene>
    <name evidence="9" type="ORF">EDD18DRAFT_1407519</name>
</gene>
<evidence type="ECO:0000256" key="1">
    <source>
        <dbReference type="ARBA" id="ARBA00001974"/>
    </source>
</evidence>
<dbReference type="InterPro" id="IPR036188">
    <property type="entry name" value="FAD/NAD-bd_sf"/>
</dbReference>
<feature type="domain" description="Glucose-methanol-choline oxidoreductase N-terminal" evidence="7">
    <location>
        <begin position="28"/>
        <end position="345"/>
    </location>
</feature>
<evidence type="ECO:0000256" key="2">
    <source>
        <dbReference type="ARBA" id="ARBA00010790"/>
    </source>
</evidence>
<dbReference type="Proteomes" id="UP001175228">
    <property type="component" value="Unassembled WGS sequence"/>
</dbReference>
<dbReference type="Gene3D" id="3.50.50.60">
    <property type="entry name" value="FAD/NAD(P)-binding domain"/>
    <property type="match status" value="1"/>
</dbReference>
<dbReference type="SUPFAM" id="SSF51905">
    <property type="entry name" value="FAD/NAD(P)-binding domain"/>
    <property type="match status" value="1"/>
</dbReference>
<dbReference type="Pfam" id="PF00732">
    <property type="entry name" value="GMC_oxred_N"/>
    <property type="match status" value="1"/>
</dbReference>
<evidence type="ECO:0000256" key="5">
    <source>
        <dbReference type="PIRSR" id="PIRSR000137-1"/>
    </source>
</evidence>
<accession>A0AA39UUB9</accession>
<dbReference type="GO" id="GO:0050660">
    <property type="term" value="F:flavin adenine dinucleotide binding"/>
    <property type="evidence" value="ECO:0007669"/>
    <property type="project" value="InterPro"/>
</dbReference>
<feature type="domain" description="Glucose-methanol-choline oxidoreductase C-terminal" evidence="8">
    <location>
        <begin position="445"/>
        <end position="574"/>
    </location>
</feature>
<dbReference type="PANTHER" id="PTHR11552:SF147">
    <property type="entry name" value="CHOLINE DEHYDROGENASE, MITOCHONDRIAL"/>
    <property type="match status" value="1"/>
</dbReference>
<evidence type="ECO:0000313" key="10">
    <source>
        <dbReference type="Proteomes" id="UP001175228"/>
    </source>
</evidence>
<feature type="active site" description="Proton acceptor" evidence="5">
    <location>
        <position position="565"/>
    </location>
</feature>
<dbReference type="PANTHER" id="PTHR11552">
    <property type="entry name" value="GLUCOSE-METHANOL-CHOLINE GMC OXIDOREDUCTASE"/>
    <property type="match status" value="1"/>
</dbReference>
<dbReference type="Pfam" id="PF05199">
    <property type="entry name" value="GMC_oxred_C"/>
    <property type="match status" value="1"/>
</dbReference>
<comment type="similarity">
    <text evidence="2">Belongs to the GMC oxidoreductase family.</text>
</comment>
<name>A0AA39UUB9_9AGAR</name>
<dbReference type="GO" id="GO:0016614">
    <property type="term" value="F:oxidoreductase activity, acting on CH-OH group of donors"/>
    <property type="evidence" value="ECO:0007669"/>
    <property type="project" value="InterPro"/>
</dbReference>
<dbReference type="InterPro" id="IPR000172">
    <property type="entry name" value="GMC_OxRdtase_N"/>
</dbReference>
<keyword evidence="3" id="KW-0285">Flavoprotein</keyword>
<evidence type="ECO:0000256" key="4">
    <source>
        <dbReference type="ARBA" id="ARBA00022827"/>
    </source>
</evidence>
<proteinExistence type="inferred from homology"/>
<dbReference type="PIRSF" id="PIRSF000137">
    <property type="entry name" value="Alcohol_oxidase"/>
    <property type="match status" value="1"/>
</dbReference>
<protein>
    <submittedName>
        <fullName evidence="9">Alcohol oxidase</fullName>
    </submittedName>
</protein>
<dbReference type="EMBL" id="JAUEPU010000026">
    <property type="protein sequence ID" value="KAK0493185.1"/>
    <property type="molecule type" value="Genomic_DNA"/>
</dbReference>
<dbReference type="AlphaFoldDB" id="A0AA39UUB9"/>
<comment type="cofactor">
    <cofactor evidence="1 6">
        <name>FAD</name>
        <dbReference type="ChEBI" id="CHEBI:57692"/>
    </cofactor>
</comment>
<evidence type="ECO:0000259" key="8">
    <source>
        <dbReference type="Pfam" id="PF05199"/>
    </source>
</evidence>
<dbReference type="Gene3D" id="3.30.560.10">
    <property type="entry name" value="Glucose Oxidase, domain 3"/>
    <property type="match status" value="1"/>
</dbReference>